<evidence type="ECO:0000259" key="8">
    <source>
        <dbReference type="Pfam" id="PF02687"/>
    </source>
</evidence>
<dbReference type="InterPro" id="IPR051447">
    <property type="entry name" value="Lipoprotein-release_system"/>
</dbReference>
<feature type="transmembrane region" description="Helical" evidence="7">
    <location>
        <begin position="265"/>
        <end position="290"/>
    </location>
</feature>
<feature type="transmembrane region" description="Helical" evidence="7">
    <location>
        <begin position="655"/>
        <end position="675"/>
    </location>
</feature>
<evidence type="ECO:0000256" key="5">
    <source>
        <dbReference type="ARBA" id="ARBA00022989"/>
    </source>
</evidence>
<evidence type="ECO:0000256" key="7">
    <source>
        <dbReference type="SAM" id="Phobius"/>
    </source>
</evidence>
<feature type="domain" description="ABC3 transporter permease C-terminal" evidence="8">
    <location>
        <begin position="269"/>
        <end position="387"/>
    </location>
</feature>
<keyword evidence="3" id="KW-1003">Cell membrane</keyword>
<feature type="transmembrane region" description="Helical" evidence="7">
    <location>
        <begin position="311"/>
        <end position="337"/>
    </location>
</feature>
<protein>
    <submittedName>
        <fullName evidence="9">ABC transport system permease protein</fullName>
    </submittedName>
</protein>
<evidence type="ECO:0000256" key="2">
    <source>
        <dbReference type="ARBA" id="ARBA00005236"/>
    </source>
</evidence>
<dbReference type="RefSeq" id="WP_253448772.1">
    <property type="nucleotide sequence ID" value="NZ_JALJYF010000002.1"/>
</dbReference>
<feature type="domain" description="ABC3 transporter permease C-terminal" evidence="8">
    <location>
        <begin position="661"/>
        <end position="777"/>
    </location>
</feature>
<dbReference type="PANTHER" id="PTHR30489:SF0">
    <property type="entry name" value="LIPOPROTEIN-RELEASING SYSTEM TRANSMEMBRANE PROTEIN LOLE"/>
    <property type="match status" value="1"/>
</dbReference>
<feature type="transmembrane region" description="Helical" evidence="7">
    <location>
        <begin position="357"/>
        <end position="378"/>
    </location>
</feature>
<dbReference type="PANTHER" id="PTHR30489">
    <property type="entry name" value="LIPOPROTEIN-RELEASING SYSTEM TRANSMEMBRANE PROTEIN LOLE"/>
    <property type="match status" value="1"/>
</dbReference>
<dbReference type="Pfam" id="PF02687">
    <property type="entry name" value="FtsX"/>
    <property type="match status" value="2"/>
</dbReference>
<feature type="transmembrane region" description="Helical" evidence="7">
    <location>
        <begin position="433"/>
        <end position="456"/>
    </location>
</feature>
<evidence type="ECO:0000313" key="9">
    <source>
        <dbReference type="EMBL" id="MCP1727852.1"/>
    </source>
</evidence>
<organism evidence="9 10">
    <name type="scientific">Natronospira proteinivora</name>
    <dbReference type="NCBI Taxonomy" id="1807133"/>
    <lineage>
        <taxon>Bacteria</taxon>
        <taxon>Pseudomonadati</taxon>
        <taxon>Pseudomonadota</taxon>
        <taxon>Gammaproteobacteria</taxon>
        <taxon>Natronospirales</taxon>
        <taxon>Natronospiraceae</taxon>
        <taxon>Natronospira</taxon>
    </lineage>
</organism>
<feature type="transmembrane region" description="Helical" evidence="7">
    <location>
        <begin position="702"/>
        <end position="732"/>
    </location>
</feature>
<accession>A0ABT1GD34</accession>
<evidence type="ECO:0000256" key="4">
    <source>
        <dbReference type="ARBA" id="ARBA00022692"/>
    </source>
</evidence>
<reference evidence="9 10" key="1">
    <citation type="submission" date="2022-03" db="EMBL/GenBank/DDBJ databases">
        <title>Genomic Encyclopedia of Type Strains, Phase III (KMG-III): the genomes of soil and plant-associated and newly described type strains.</title>
        <authorList>
            <person name="Whitman W."/>
        </authorList>
    </citation>
    <scope>NUCLEOTIDE SEQUENCE [LARGE SCALE GENOMIC DNA]</scope>
    <source>
        <strain evidence="9 10">BSker1</strain>
    </source>
</reference>
<evidence type="ECO:0000256" key="1">
    <source>
        <dbReference type="ARBA" id="ARBA00004651"/>
    </source>
</evidence>
<feature type="transmembrane region" description="Helical" evidence="7">
    <location>
        <begin position="20"/>
        <end position="40"/>
    </location>
</feature>
<keyword evidence="4 7" id="KW-0812">Transmembrane</keyword>
<dbReference type="Proteomes" id="UP001523550">
    <property type="component" value="Unassembled WGS sequence"/>
</dbReference>
<evidence type="ECO:0000313" key="10">
    <source>
        <dbReference type="Proteomes" id="UP001523550"/>
    </source>
</evidence>
<comment type="subcellular location">
    <subcellularLocation>
        <location evidence="1">Cell membrane</location>
        <topology evidence="1">Multi-pass membrane protein</topology>
    </subcellularLocation>
</comment>
<evidence type="ECO:0000256" key="3">
    <source>
        <dbReference type="ARBA" id="ARBA00022475"/>
    </source>
</evidence>
<keyword evidence="5 7" id="KW-1133">Transmembrane helix</keyword>
<comment type="similarity">
    <text evidence="2">Belongs to the ABC-4 integral membrane protein family. LolC/E subfamily.</text>
</comment>
<comment type="caution">
    <text evidence="9">The sequence shown here is derived from an EMBL/GenBank/DDBJ whole genome shotgun (WGS) entry which is preliminary data.</text>
</comment>
<evidence type="ECO:0000256" key="6">
    <source>
        <dbReference type="ARBA" id="ARBA00023136"/>
    </source>
</evidence>
<name>A0ABT1GD34_9GAMM</name>
<keyword evidence="6 7" id="KW-0472">Membrane</keyword>
<dbReference type="EMBL" id="JALJYF010000002">
    <property type="protein sequence ID" value="MCP1727852.1"/>
    <property type="molecule type" value="Genomic_DNA"/>
</dbReference>
<gene>
    <name evidence="9" type="ORF">J2T60_001852</name>
</gene>
<dbReference type="InterPro" id="IPR003838">
    <property type="entry name" value="ABC3_permease_C"/>
</dbReference>
<sequence length="787" mass="86728">MKTLHRKLLRDLGQLKGQVAAIAVVIAAGVMTLILAVSNLESILLSQERFYEEQRFADVFAELTRAPEGTSERLRDIPGVNRVETRIRAGIRLEVPGYAEPVRGQLHSIPDGRQPDINALYLREGNLPEFGRSDQVAISEPFAEAHGLRAGDHLNAIINGRLEQLTVSGIALSPEWVYQIGPADILPDYERFAVLWMNRRAVANAFDLDGAFNSVVLTLQAGADAAPVIDAVDQILAPYGGIGAHDRDDQMSHRFLEEEIDQLRVMAVMLPTIFLGVSAFLLSVLMGRIIRTQRQAVAVLKAFGYSNQDMAIHYGLLTGIVVTVGALAGVLLGGWAADHLIQVYLEYFRFPELEVRLHPRYIVLAVAVAGGSAAVGTWRAVNRAVSLAPAEAMRPPAPETFKQGWIERSRLGQLLDQSSRIILRNLARYRFKASLSALGIGLSASLMLVGSFQFGAVDKLFDTQYRLVQKSDVILHFTDPTPERSLAELRHIPGVQFAEGFRNVPVRLVNGRHDYRTSIQGMDAEPRLLGLIDKQHRPITLPPEGLLLTDFLADHLHVQPGDSLTVEIMEGHRRTLEVELAGVVSEPLGVSAYMERRALNRLMREGPAISGAWLMTDEGQNDALFDALWDVPRIAGIGLIRDAESRIREYIADTVLVTMAFLLLLAGSIAFAVVYNNARIAFAERERELATLRVLGFTRAEVAWILIGEIALITLIAIPIGWLLGTGFAFALSEALAMDMFRVPFVISVQTYAFSALGVIVATILSLLLITRRLYRLDMVSALKTVE</sequence>
<proteinExistence type="inferred from homology"/>
<keyword evidence="10" id="KW-1185">Reference proteome</keyword>
<feature type="transmembrane region" description="Helical" evidence="7">
    <location>
        <begin position="752"/>
        <end position="770"/>
    </location>
</feature>